<dbReference type="EMBL" id="PVWK01000148">
    <property type="protein sequence ID" value="PSB24359.1"/>
    <property type="molecule type" value="Genomic_DNA"/>
</dbReference>
<reference evidence="2" key="1">
    <citation type="submission" date="2018-02" db="EMBL/GenBank/DDBJ databases">
        <authorList>
            <person name="Moore K."/>
            <person name="Momper L."/>
        </authorList>
    </citation>
    <scope>NUCLEOTIDE SEQUENCE [LARGE SCALE GENOMIC DNA]</scope>
    <source>
        <strain evidence="2">ULC18</strain>
    </source>
</reference>
<dbReference type="AlphaFoldDB" id="A0A2T1DV51"/>
<keyword evidence="2" id="KW-1185">Reference proteome</keyword>
<sequence length="502" mass="57278">MIEKNKAKALLKRLKSVAESLKGKEEQRLKRRVPLSSYNYRRTSIGCGNTERLELLEQDLNNIAELVEQFWLADKEVTQTVSRKTIEADVFDLIGQHRQNPNSLDTSSIRSLFIQLKSAQKQYWQVFRPLYGIILSADRITLGPYTIHTWDTYQAVVANHASWLADCLQDNLAHDQINGDQPSSNPLLENLDNLIISVEVEARDKTRAIELADERFYQFENVVSYMLADTKTKYAEIFNFFNLDDFHQVLLLTKDNIFFTNGPKNRDQNAIPYDLALPFFTNGVFPTEQAQYWIDSGHEWIWQALTRSDLNERQKRVLTAIEWIGRGIRDKDLSRSLVQYAFALEALFTIGKDAVTKQLAEFSAYVLESEPQKVEIRKNRITKIYDKRSAIAHGRSSVVDNSMVVEMLKLVKEIVTQLITNPELAAIETDAKMQDWLASKKVKTADITQIDQILLDLANEGVKLSSSALSQECLKAFLRLHNQVGASEALNMVKTLGVEAGK</sequence>
<evidence type="ECO:0000313" key="1">
    <source>
        <dbReference type="EMBL" id="PSB24359.1"/>
    </source>
</evidence>
<dbReference type="RefSeq" id="WP_106260123.1">
    <property type="nucleotide sequence ID" value="NZ_CAWNSW010000028.1"/>
</dbReference>
<protein>
    <submittedName>
        <fullName evidence="1">Uncharacterized protein</fullName>
    </submittedName>
</protein>
<name>A0A2T1DV51_9CYAN</name>
<comment type="caution">
    <text evidence="1">The sequence shown here is derived from an EMBL/GenBank/DDBJ whole genome shotgun (WGS) entry which is preliminary data.</text>
</comment>
<gene>
    <name evidence="1" type="ORF">C7B82_27545</name>
</gene>
<reference evidence="1 2" key="2">
    <citation type="submission" date="2018-03" db="EMBL/GenBank/DDBJ databases">
        <title>The ancient ancestry and fast evolution of plastids.</title>
        <authorList>
            <person name="Moore K.R."/>
            <person name="Magnabosco C."/>
            <person name="Momper L."/>
            <person name="Gold D.A."/>
            <person name="Bosak T."/>
            <person name="Fournier G.P."/>
        </authorList>
    </citation>
    <scope>NUCLEOTIDE SEQUENCE [LARGE SCALE GENOMIC DNA]</scope>
    <source>
        <strain evidence="1 2">ULC18</strain>
    </source>
</reference>
<dbReference type="OrthoDB" id="1432623at2"/>
<evidence type="ECO:0000313" key="2">
    <source>
        <dbReference type="Proteomes" id="UP000239576"/>
    </source>
</evidence>
<accession>A0A2T1DV51</accession>
<organism evidence="1 2">
    <name type="scientific">Stenomitos frigidus ULC18</name>
    <dbReference type="NCBI Taxonomy" id="2107698"/>
    <lineage>
        <taxon>Bacteria</taxon>
        <taxon>Bacillati</taxon>
        <taxon>Cyanobacteriota</taxon>
        <taxon>Cyanophyceae</taxon>
        <taxon>Leptolyngbyales</taxon>
        <taxon>Leptolyngbyaceae</taxon>
        <taxon>Stenomitos</taxon>
    </lineage>
</organism>
<dbReference type="Proteomes" id="UP000239576">
    <property type="component" value="Unassembled WGS sequence"/>
</dbReference>
<proteinExistence type="predicted"/>